<dbReference type="GeneID" id="3862215"/>
<dbReference type="EMBL" id="CR940348">
    <property type="protein sequence ID" value="CAI74216.1"/>
    <property type="molecule type" value="Genomic_DNA"/>
</dbReference>
<keyword evidence="2" id="KW-1185">Reference proteome</keyword>
<protein>
    <submittedName>
        <fullName evidence="1">Tpr-related protein family member, putative</fullName>
    </submittedName>
</protein>
<proteinExistence type="predicted"/>
<dbReference type="InParanoid" id="Q4UFU2"/>
<dbReference type="RefSeq" id="XP_951948.1">
    <property type="nucleotide sequence ID" value="XM_946855.1"/>
</dbReference>
<dbReference type="Proteomes" id="UP000001950">
    <property type="component" value="Chromosome 2"/>
</dbReference>
<evidence type="ECO:0000313" key="2">
    <source>
        <dbReference type="Proteomes" id="UP000001950"/>
    </source>
</evidence>
<dbReference type="VEuPathDB" id="PiroplasmaDB:TA15015"/>
<organism evidence="1 2">
    <name type="scientific">Theileria annulata</name>
    <dbReference type="NCBI Taxonomy" id="5874"/>
    <lineage>
        <taxon>Eukaryota</taxon>
        <taxon>Sar</taxon>
        <taxon>Alveolata</taxon>
        <taxon>Apicomplexa</taxon>
        <taxon>Aconoidasida</taxon>
        <taxon>Piroplasmida</taxon>
        <taxon>Theileriidae</taxon>
        <taxon>Theileria</taxon>
    </lineage>
</organism>
<gene>
    <name evidence="1" type="ORF">TA15015</name>
</gene>
<accession>Q4UFU2</accession>
<dbReference type="AlphaFoldDB" id="Q4UFU2"/>
<evidence type="ECO:0000313" key="1">
    <source>
        <dbReference type="EMBL" id="CAI74216.1"/>
    </source>
</evidence>
<reference evidence="1 2" key="1">
    <citation type="journal article" date="2005" name="Science">
        <title>Genome of the host-cell transforming parasite Theileria annulata compared with T. parva.</title>
        <authorList>
            <person name="Pain A."/>
            <person name="Renauld H."/>
            <person name="Berriman M."/>
            <person name="Murphy L."/>
            <person name="Yeats C.A."/>
            <person name="Weir W."/>
            <person name="Kerhornou A."/>
            <person name="Aslett M."/>
            <person name="Bishop R."/>
            <person name="Bouchier C."/>
            <person name="Cochet M."/>
            <person name="Coulson R.M.R."/>
            <person name="Cronin A."/>
            <person name="de Villiers E.P."/>
            <person name="Fraser A."/>
            <person name="Fosker N."/>
            <person name="Gardner M."/>
            <person name="Goble A."/>
            <person name="Griffiths-Jones S."/>
            <person name="Harris D.E."/>
            <person name="Katzer F."/>
            <person name="Larke N."/>
            <person name="Lord A."/>
            <person name="Maser P."/>
            <person name="McKellar S."/>
            <person name="Mooney P."/>
            <person name="Morton F."/>
            <person name="Nene V."/>
            <person name="O'Neil S."/>
            <person name="Price C."/>
            <person name="Quail M.A."/>
            <person name="Rabbinowitsch E."/>
            <person name="Rawlings N.D."/>
            <person name="Rutter S."/>
            <person name="Saunders D."/>
            <person name="Seeger K."/>
            <person name="Shah T."/>
            <person name="Squares R."/>
            <person name="Squares S."/>
            <person name="Tivey A."/>
            <person name="Walker A.R."/>
            <person name="Woodward J."/>
            <person name="Dobbelaere D.A.E."/>
            <person name="Langsley G."/>
            <person name="Rajandream M.A."/>
            <person name="McKeever D."/>
            <person name="Shiels B."/>
            <person name="Tait A."/>
            <person name="Barrell B.G."/>
            <person name="Hall N."/>
        </authorList>
    </citation>
    <scope>NUCLEOTIDE SEQUENCE [LARGE SCALE GENOMIC DNA]</scope>
    <source>
        <strain evidence="2">Ankara</strain>
    </source>
</reference>
<sequence>MFWCNVWHSRTLYDKANTLSTTGPNELSTQANALKEAASQPSDKSCLKEKAGELAKTTTDESKAKDVIEKFEAVRTAYDLLMAAATSHKTNPAVKAVITADADLKKHYDTILNVTKATTLKGEADTIKGEAGTLHTNSTSLATAVQGNSATSDEALKQKAGNESTKGTLRNLAKELYTKAQALATAVKSGDGNKAQDLANAVSSDEEKGIRKELKALADAQPDELTDKASAVKQQYNEVKEKFAEVKKQESKYAGSAKPKYDKVVAAWDAFNKVYDADLKGLASTLATADLITRAQDVIDKFNSVDAAYKAVNALATTYKVFASSQYPGVDSKFQDLQTKFNQISKLVLFLMDSRIKTSEIKSKASALSSNADTQSTIELASTQNTDLNEGNNTAQDELPGKATQLKTNAETLSGVAQQLATAGSPLSPLNETAGALKTAAGTEGSGGGLAKKAEDLATKAGSDASSQADKVIEAFENVEAKYLALMKQAKQSEITNDPAVIEVVKAYHAVKTTYYQMLIGYRFRYLIGDGLSDNKILHKASDLHTKASNLAGATGLRDETHKELRDLAEKLRDAVGNTGQGLQLALSALKSANTDALIVEKALAVIEKYNAVKEAYDKVKAREKDYNKHAAGQYTLVKSAFTQLEEKFETLKKSYENVLRLRVQELATLAQALSGKASALPGAVGELQNEARALASAASKDTGKSGLKEKAEALRDAINSGTGAVGTQATEVIKQFEDVAEKYNDLKKAANDNNKQDEPVVKEVDGAYTNLKKVYDPILNFTKIKYYSNEVETRARQITSSGTPPSEVKPLIDKLKSVYS</sequence>
<dbReference type="KEGG" id="tan:TA15015"/>
<name>Q4UFU2_THEAN</name>